<feature type="region of interest" description="Disordered" evidence="1">
    <location>
        <begin position="1"/>
        <end position="49"/>
    </location>
</feature>
<comment type="caution">
    <text evidence="2">The sequence shown here is derived from an EMBL/GenBank/DDBJ whole genome shotgun (WGS) entry which is preliminary data.</text>
</comment>
<reference evidence="2" key="2">
    <citation type="submission" date="2020-11" db="EMBL/GenBank/DDBJ databases">
        <authorList>
            <person name="McCartney M.A."/>
            <person name="Auch B."/>
            <person name="Kono T."/>
            <person name="Mallez S."/>
            <person name="Becker A."/>
            <person name="Gohl D.M."/>
            <person name="Silverstein K.A.T."/>
            <person name="Koren S."/>
            <person name="Bechman K.B."/>
            <person name="Herman A."/>
            <person name="Abrahante J.E."/>
            <person name="Garbe J."/>
        </authorList>
    </citation>
    <scope>NUCLEOTIDE SEQUENCE</scope>
    <source>
        <strain evidence="2">Duluth1</strain>
        <tissue evidence="2">Whole animal</tissue>
    </source>
</reference>
<evidence type="ECO:0000256" key="1">
    <source>
        <dbReference type="SAM" id="MobiDB-lite"/>
    </source>
</evidence>
<evidence type="ECO:0000313" key="2">
    <source>
        <dbReference type="EMBL" id="KAH3776213.1"/>
    </source>
</evidence>
<keyword evidence="3" id="KW-1185">Reference proteome</keyword>
<dbReference type="AlphaFoldDB" id="A0A9D4EAN0"/>
<accession>A0A9D4EAN0</accession>
<organism evidence="2 3">
    <name type="scientific">Dreissena polymorpha</name>
    <name type="common">Zebra mussel</name>
    <name type="synonym">Mytilus polymorpha</name>
    <dbReference type="NCBI Taxonomy" id="45954"/>
    <lineage>
        <taxon>Eukaryota</taxon>
        <taxon>Metazoa</taxon>
        <taxon>Spiralia</taxon>
        <taxon>Lophotrochozoa</taxon>
        <taxon>Mollusca</taxon>
        <taxon>Bivalvia</taxon>
        <taxon>Autobranchia</taxon>
        <taxon>Heteroconchia</taxon>
        <taxon>Euheterodonta</taxon>
        <taxon>Imparidentia</taxon>
        <taxon>Neoheterodontei</taxon>
        <taxon>Myida</taxon>
        <taxon>Dreissenoidea</taxon>
        <taxon>Dreissenidae</taxon>
        <taxon>Dreissena</taxon>
    </lineage>
</organism>
<feature type="region of interest" description="Disordered" evidence="1">
    <location>
        <begin position="163"/>
        <end position="214"/>
    </location>
</feature>
<reference evidence="2" key="1">
    <citation type="journal article" date="2019" name="bioRxiv">
        <title>The Genome of the Zebra Mussel, Dreissena polymorpha: A Resource for Invasive Species Research.</title>
        <authorList>
            <person name="McCartney M.A."/>
            <person name="Auch B."/>
            <person name="Kono T."/>
            <person name="Mallez S."/>
            <person name="Zhang Y."/>
            <person name="Obille A."/>
            <person name="Becker A."/>
            <person name="Abrahante J.E."/>
            <person name="Garbe J."/>
            <person name="Badalamenti J.P."/>
            <person name="Herman A."/>
            <person name="Mangelson H."/>
            <person name="Liachko I."/>
            <person name="Sullivan S."/>
            <person name="Sone E.D."/>
            <person name="Koren S."/>
            <person name="Silverstein K.A.T."/>
            <person name="Beckman K.B."/>
            <person name="Gohl D.M."/>
        </authorList>
    </citation>
    <scope>NUCLEOTIDE SEQUENCE</scope>
    <source>
        <strain evidence="2">Duluth1</strain>
        <tissue evidence="2">Whole animal</tissue>
    </source>
</reference>
<dbReference type="EMBL" id="JAIWYP010000009">
    <property type="protein sequence ID" value="KAH3776213.1"/>
    <property type="molecule type" value="Genomic_DNA"/>
</dbReference>
<dbReference type="Proteomes" id="UP000828390">
    <property type="component" value="Unassembled WGS sequence"/>
</dbReference>
<feature type="compositionally biased region" description="Basic and acidic residues" evidence="1">
    <location>
        <begin position="26"/>
        <end position="49"/>
    </location>
</feature>
<gene>
    <name evidence="2" type="ORF">DPMN_177632</name>
</gene>
<feature type="compositionally biased region" description="Basic and acidic residues" evidence="1">
    <location>
        <begin position="183"/>
        <end position="211"/>
    </location>
</feature>
<sequence>MVGRRKQNESSFEIVRKGKNLQQRSDQPHHCEQLNDNKAKDTHGGKHDFRTLRLRMDRGVKELTALFESKQKSSKDKCNHDRVYEYTSGNNVSLEFECRGKRQYKDNKLGAFSPSECANTAVRDCPKPIDKTHNESGIHTPNTNSAEEVKQFYKQQPQDTKLSIYFPGKSTYKSDDTTSNDGSRCKSNGDKSSSKAEREFKHCNRQQRAEENESSNYFARKCTLTTDEADYTTSTKDLRFNQMYDLTQTITEQGLEEISEDDQIDEHSLAINDDMLLTRRSSSNINITSDECRSNIGDIKPYFGSVPFRKYDSFKRNIDKKPGFFNRVYVAFGKWFKRFFITKNY</sequence>
<proteinExistence type="predicted"/>
<protein>
    <submittedName>
        <fullName evidence="2">Uncharacterized protein</fullName>
    </submittedName>
</protein>
<evidence type="ECO:0000313" key="3">
    <source>
        <dbReference type="Proteomes" id="UP000828390"/>
    </source>
</evidence>
<name>A0A9D4EAN0_DREPO</name>